<gene>
    <name evidence="3" type="ORF">SDC9_170435</name>
</gene>
<feature type="transmembrane region" description="Helical" evidence="2">
    <location>
        <begin position="112"/>
        <end position="133"/>
    </location>
</feature>
<organism evidence="3">
    <name type="scientific">bioreactor metagenome</name>
    <dbReference type="NCBI Taxonomy" id="1076179"/>
    <lineage>
        <taxon>unclassified sequences</taxon>
        <taxon>metagenomes</taxon>
        <taxon>ecological metagenomes</taxon>
    </lineage>
</organism>
<feature type="region of interest" description="Disordered" evidence="1">
    <location>
        <begin position="45"/>
        <end position="78"/>
    </location>
</feature>
<evidence type="ECO:0000256" key="2">
    <source>
        <dbReference type="SAM" id="Phobius"/>
    </source>
</evidence>
<dbReference type="EMBL" id="VSSQ01071443">
    <property type="protein sequence ID" value="MPN23050.1"/>
    <property type="molecule type" value="Genomic_DNA"/>
</dbReference>
<keyword evidence="2" id="KW-0472">Membrane</keyword>
<evidence type="ECO:0000313" key="3">
    <source>
        <dbReference type="EMBL" id="MPN23050.1"/>
    </source>
</evidence>
<evidence type="ECO:0000256" key="1">
    <source>
        <dbReference type="SAM" id="MobiDB-lite"/>
    </source>
</evidence>
<accession>A0A645GAI7</accession>
<keyword evidence="2" id="KW-1133">Transmembrane helix</keyword>
<keyword evidence="2" id="KW-0812">Transmembrane</keyword>
<comment type="caution">
    <text evidence="3">The sequence shown here is derived from an EMBL/GenBank/DDBJ whole genome shotgun (WGS) entry which is preliminary data.</text>
</comment>
<name>A0A645GAI7_9ZZZZ</name>
<proteinExistence type="predicted"/>
<protein>
    <submittedName>
        <fullName evidence="3">Uncharacterized protein</fullName>
    </submittedName>
</protein>
<feature type="transmembrane region" description="Helical" evidence="2">
    <location>
        <begin position="12"/>
        <end position="32"/>
    </location>
</feature>
<dbReference type="AlphaFoldDB" id="A0A645GAI7"/>
<reference evidence="3" key="1">
    <citation type="submission" date="2019-08" db="EMBL/GenBank/DDBJ databases">
        <authorList>
            <person name="Kucharzyk K."/>
            <person name="Murdoch R.W."/>
            <person name="Higgins S."/>
            <person name="Loffler F."/>
        </authorList>
    </citation>
    <scope>NUCLEOTIDE SEQUENCE</scope>
</reference>
<sequence>MPTILISFFSPSLNIFIIGITTDVVSSNTFFIKSIRRIRYSTDTSAKSSTRPDKNIPHSSFSDTLAERRSPADPSTSRIGTSRRVWLSRIIMSICRFKPCSANSVLKRRIRLCLAVLLWLVFKSICIMALFTVSPVACCMVKALCPDSPLPESVESPWVLATSSVTSIIFGSSEMSTAIPVMMESLSISRLSQQPVRLAATPANASARAAMRLPGAIMLPFLLLCCPHPWHRDEAGG</sequence>